<dbReference type="KEGG" id="soa:G3M56_009180"/>
<gene>
    <name evidence="1" type="ORF">G3M56_009180</name>
</gene>
<dbReference type="RefSeq" id="WP_235203346.1">
    <property type="nucleotide sequence ID" value="NZ_CP066776.1"/>
</dbReference>
<keyword evidence="2" id="KW-1185">Reference proteome</keyword>
<evidence type="ECO:0000313" key="2">
    <source>
        <dbReference type="Proteomes" id="UP000475117"/>
    </source>
</evidence>
<sequence length="309" mass="34575">MLSARSVGFHRCQTRLSGLLRYAKKMKITCDLYSEWISAIRQEFTKEGFDYSGLGDQDCAIQWQSWNRRIVPPGSRTIEKADTFSCPAELQAGLDGLEEAFTNGDNVKPWQSKLVDKVSYEDGLLNDYGVLHFHLGDTLEGNGYMKRTGPLLFAIVRDAAVYEIGVYGHGAWYELDILNIIDRNWPFLLDPVTIKAIDTAYSPKTKEEVKALRDANVCSIISLDSGRIVMPIGGGVATDGTSNDAVHSADYWAKFLCDADKLVIEHIEECIRKGTLPAKDYQVHLHATATEIAAIVEDKLRIIVWRKQA</sequence>
<dbReference type="AlphaFoldDB" id="A0A7T7JBC6"/>
<organism evidence="1 2">
    <name type="scientific">Sulfuriroseicoccus oceanibius</name>
    <dbReference type="NCBI Taxonomy" id="2707525"/>
    <lineage>
        <taxon>Bacteria</taxon>
        <taxon>Pseudomonadati</taxon>
        <taxon>Verrucomicrobiota</taxon>
        <taxon>Verrucomicrobiia</taxon>
        <taxon>Verrucomicrobiales</taxon>
        <taxon>Verrucomicrobiaceae</taxon>
        <taxon>Sulfuriroseicoccus</taxon>
    </lineage>
</organism>
<dbReference type="EMBL" id="CP066776">
    <property type="protein sequence ID" value="QQL44065.1"/>
    <property type="molecule type" value="Genomic_DNA"/>
</dbReference>
<accession>A0A7T7JBC6</accession>
<protein>
    <submittedName>
        <fullName evidence="1">Uncharacterized protein</fullName>
    </submittedName>
</protein>
<reference evidence="1 2" key="1">
    <citation type="submission" date="2020-12" db="EMBL/GenBank/DDBJ databases">
        <title>Sulforoseuscoccus oceanibium gen. nov., sp. nov., a representative of the phylum Verrucomicrobia with special cytoplasmic membrane, and proposal of Sulforoseuscoccusaceae fam. nov.</title>
        <authorList>
            <person name="Xi F."/>
        </authorList>
    </citation>
    <scope>NUCLEOTIDE SEQUENCE [LARGE SCALE GENOMIC DNA]</scope>
    <source>
        <strain evidence="1 2">T37</strain>
    </source>
</reference>
<evidence type="ECO:0000313" key="1">
    <source>
        <dbReference type="EMBL" id="QQL44065.1"/>
    </source>
</evidence>
<dbReference type="Proteomes" id="UP000475117">
    <property type="component" value="Chromosome"/>
</dbReference>
<name>A0A7T7JBC6_9BACT</name>
<proteinExistence type="predicted"/>